<evidence type="ECO:0000256" key="6">
    <source>
        <dbReference type="ARBA" id="ARBA00022676"/>
    </source>
</evidence>
<dbReference type="PROSITE" id="PS01240">
    <property type="entry name" value="PNP_MTAP_2"/>
    <property type="match status" value="1"/>
</dbReference>
<dbReference type="InterPro" id="IPR035994">
    <property type="entry name" value="Nucleoside_phosphorylase_sf"/>
</dbReference>
<dbReference type="FunFam" id="3.40.50.1580:FF:000010">
    <property type="entry name" value="Purine nucleoside phosphorylase"/>
    <property type="match status" value="1"/>
</dbReference>
<dbReference type="PANTHER" id="PTHR11904">
    <property type="entry name" value="METHYLTHIOADENOSINE/PURINE NUCLEOSIDE PHOSPHORYLASE"/>
    <property type="match status" value="1"/>
</dbReference>
<name>A0A1G8BVZ3_9BACI</name>
<dbReference type="InterPro" id="IPR011270">
    <property type="entry name" value="Pur_Nuc_Pase_Ino/Guo-sp"/>
</dbReference>
<dbReference type="InterPro" id="IPR011268">
    <property type="entry name" value="Purine_phosphorylase"/>
</dbReference>
<dbReference type="Pfam" id="PF01048">
    <property type="entry name" value="PNP_UDP_1"/>
    <property type="match status" value="1"/>
</dbReference>
<keyword evidence="6 9" id="KW-0328">Glycosyltransferase</keyword>
<dbReference type="GO" id="GO:0004731">
    <property type="term" value="F:purine-nucleoside phosphorylase activity"/>
    <property type="evidence" value="ECO:0007669"/>
    <property type="project" value="UniProtKB-EC"/>
</dbReference>
<comment type="similarity">
    <text evidence="3 9">Belongs to the PNP/MTAP phosphorylase family.</text>
</comment>
<evidence type="ECO:0000256" key="8">
    <source>
        <dbReference type="ARBA" id="ARBA00048556"/>
    </source>
</evidence>
<protein>
    <recommendedName>
        <fullName evidence="9">Purine nucleoside phosphorylase</fullName>
        <ecNumber evidence="9">2.4.2.1</ecNumber>
    </recommendedName>
    <alternativeName>
        <fullName evidence="9">Inosine-guanosine phosphorylase</fullName>
    </alternativeName>
</protein>
<evidence type="ECO:0000256" key="3">
    <source>
        <dbReference type="ARBA" id="ARBA00006751"/>
    </source>
</evidence>
<dbReference type="UniPathway" id="UPA00606"/>
<reference evidence="11 12" key="1">
    <citation type="submission" date="2016-10" db="EMBL/GenBank/DDBJ databases">
        <authorList>
            <person name="de Groot N.N."/>
        </authorList>
    </citation>
    <scope>NUCLEOTIDE SEQUENCE [LARGE SCALE GENOMIC DNA]</scope>
    <source>
        <strain evidence="12">P4B,CCM 7963,CECT 7998,DSM 25260,IBRC-M 10614,KCTC 13821</strain>
    </source>
</reference>
<dbReference type="GO" id="GO:0005737">
    <property type="term" value="C:cytoplasm"/>
    <property type="evidence" value="ECO:0007669"/>
    <property type="project" value="TreeGrafter"/>
</dbReference>
<dbReference type="RefSeq" id="WP_091579422.1">
    <property type="nucleotide sequence ID" value="NZ_FNDU01000001.1"/>
</dbReference>
<evidence type="ECO:0000256" key="2">
    <source>
        <dbReference type="ARBA" id="ARBA00005058"/>
    </source>
</evidence>
<feature type="domain" description="Nucleoside phosphorylase" evidence="10">
    <location>
        <begin position="24"/>
        <end position="271"/>
    </location>
</feature>
<dbReference type="EMBL" id="FNDU01000001">
    <property type="protein sequence ID" value="SDH37416.1"/>
    <property type="molecule type" value="Genomic_DNA"/>
</dbReference>
<dbReference type="InterPro" id="IPR000845">
    <property type="entry name" value="Nucleoside_phosphorylase_d"/>
</dbReference>
<dbReference type="Proteomes" id="UP000199017">
    <property type="component" value="Unassembled WGS sequence"/>
</dbReference>
<proteinExistence type="inferred from homology"/>
<dbReference type="Gene3D" id="3.40.50.1580">
    <property type="entry name" value="Nucleoside phosphorylase domain"/>
    <property type="match status" value="1"/>
</dbReference>
<dbReference type="InterPro" id="IPR018099">
    <property type="entry name" value="Purine_phosphorylase-2_CS"/>
</dbReference>
<comment type="subunit">
    <text evidence="4">Homotrimer.</text>
</comment>
<keyword evidence="5" id="KW-0597">Phosphoprotein</keyword>
<gene>
    <name evidence="11" type="ORF">SAMN05216352_101104</name>
</gene>
<dbReference type="AlphaFoldDB" id="A0A1G8BVZ3"/>
<evidence type="ECO:0000256" key="5">
    <source>
        <dbReference type="ARBA" id="ARBA00022553"/>
    </source>
</evidence>
<keyword evidence="7 9" id="KW-0808">Transferase</keyword>
<comment type="pathway">
    <text evidence="2 9">Purine metabolism; purine nucleoside salvage.</text>
</comment>
<evidence type="ECO:0000313" key="11">
    <source>
        <dbReference type="EMBL" id="SDH37416.1"/>
    </source>
</evidence>
<dbReference type="OrthoDB" id="1523230at2"/>
<dbReference type="NCBIfam" id="TIGR01697">
    <property type="entry name" value="PNPH-PUNA-XAPA"/>
    <property type="match status" value="1"/>
</dbReference>
<dbReference type="NCBIfam" id="NF006054">
    <property type="entry name" value="PRK08202.1"/>
    <property type="match status" value="1"/>
</dbReference>
<dbReference type="STRING" id="930129.SAMN05216352_101104"/>
<dbReference type="GO" id="GO:0009116">
    <property type="term" value="P:nucleoside metabolic process"/>
    <property type="evidence" value="ECO:0007669"/>
    <property type="project" value="InterPro"/>
</dbReference>
<evidence type="ECO:0000256" key="9">
    <source>
        <dbReference type="PIRNR" id="PIRNR000477"/>
    </source>
</evidence>
<comment type="function">
    <text evidence="1">The purine nucleoside phosphorylases catalyze the phosphorolytic breakdown of the N-glycosidic bond in the beta-(deoxy)ribonucleoside molecules, with the formation of the corresponding free purine bases and pentose-1-phosphate. Cleaves guanosine, inosine, 2'-deoxyguanosine and 2'-deoxyinosine.</text>
</comment>
<dbReference type="CDD" id="cd09009">
    <property type="entry name" value="PNP-EcPNPII_like"/>
    <property type="match status" value="1"/>
</dbReference>
<keyword evidence="12" id="KW-1185">Reference proteome</keyword>
<sequence>MNQLAEKVTEAANYLEEKIVNQPKIGLILGSGLGDLAEEIEAATEVEYSSIPYFPISTVEGHAGKLVIGNLQGNVVIAMQGRFHYYEGYSMQEVTFPVRVMQALGVETLLVTNACGGMNPSFQPGDLMVIEDHINMTGTNPLIGRNDEKLGPRFPDMSQAYDKSLQKIAENAAESIGISVQKGVYTGISGPAFMTAAELIMLRRLGGDVVGMSTVPEVITARHAGLKVLGISCITDMAVGEEIEGVSHEEVMETASKTKPKFIALVKQILKEM</sequence>
<organism evidence="11 12">
    <name type="scientific">Alteribacillus bidgolensis</name>
    <dbReference type="NCBI Taxonomy" id="930129"/>
    <lineage>
        <taxon>Bacteria</taxon>
        <taxon>Bacillati</taxon>
        <taxon>Bacillota</taxon>
        <taxon>Bacilli</taxon>
        <taxon>Bacillales</taxon>
        <taxon>Bacillaceae</taxon>
        <taxon>Alteribacillus</taxon>
    </lineage>
</organism>
<dbReference type="EC" id="2.4.2.1" evidence="9"/>
<evidence type="ECO:0000313" key="12">
    <source>
        <dbReference type="Proteomes" id="UP000199017"/>
    </source>
</evidence>
<dbReference type="SUPFAM" id="SSF53167">
    <property type="entry name" value="Purine and uridine phosphorylases"/>
    <property type="match status" value="1"/>
</dbReference>
<comment type="catalytic activity">
    <reaction evidence="8">
        <text>a purine 2'-deoxy-D-ribonucleoside + phosphate = a purine nucleobase + 2-deoxy-alpha-D-ribose 1-phosphate</text>
        <dbReference type="Rhea" id="RHEA:36431"/>
        <dbReference type="ChEBI" id="CHEBI:26386"/>
        <dbReference type="ChEBI" id="CHEBI:43474"/>
        <dbReference type="ChEBI" id="CHEBI:57259"/>
        <dbReference type="ChEBI" id="CHEBI:142361"/>
        <dbReference type="EC" id="2.4.2.1"/>
    </reaction>
</comment>
<evidence type="ECO:0000256" key="7">
    <source>
        <dbReference type="ARBA" id="ARBA00022679"/>
    </source>
</evidence>
<dbReference type="PIRSF" id="PIRSF000477">
    <property type="entry name" value="PurNPase"/>
    <property type="match status" value="1"/>
</dbReference>
<evidence type="ECO:0000259" key="10">
    <source>
        <dbReference type="Pfam" id="PF01048"/>
    </source>
</evidence>
<evidence type="ECO:0000256" key="4">
    <source>
        <dbReference type="ARBA" id="ARBA00011233"/>
    </source>
</evidence>
<accession>A0A1G8BVZ3</accession>
<dbReference type="NCBIfam" id="TIGR01700">
    <property type="entry name" value="PNPH"/>
    <property type="match status" value="1"/>
</dbReference>
<dbReference type="PANTHER" id="PTHR11904:SF9">
    <property type="entry name" value="PURINE NUCLEOSIDE PHOSPHORYLASE-RELATED"/>
    <property type="match status" value="1"/>
</dbReference>
<evidence type="ECO:0000256" key="1">
    <source>
        <dbReference type="ARBA" id="ARBA00002678"/>
    </source>
</evidence>